<dbReference type="GO" id="GO:0004222">
    <property type="term" value="F:metalloendopeptidase activity"/>
    <property type="evidence" value="ECO:0007669"/>
    <property type="project" value="InterPro"/>
</dbReference>
<dbReference type="GO" id="GO:0031293">
    <property type="term" value="P:membrane protein intracellular domain proteolysis"/>
    <property type="evidence" value="ECO:0007669"/>
    <property type="project" value="TreeGrafter"/>
</dbReference>
<feature type="transmembrane region" description="Helical" evidence="7">
    <location>
        <begin position="95"/>
        <end position="119"/>
    </location>
</feature>
<dbReference type="GO" id="GO:0005737">
    <property type="term" value="C:cytoplasm"/>
    <property type="evidence" value="ECO:0007669"/>
    <property type="project" value="TreeGrafter"/>
</dbReference>
<accession>A0AAD5V2Z4</accession>
<dbReference type="InterPro" id="IPR001193">
    <property type="entry name" value="MBTPS2"/>
</dbReference>
<feature type="transmembrane region" description="Helical" evidence="7">
    <location>
        <begin position="171"/>
        <end position="191"/>
    </location>
</feature>
<evidence type="ECO:0000256" key="7">
    <source>
        <dbReference type="SAM" id="Phobius"/>
    </source>
</evidence>
<keyword evidence="4 7" id="KW-0472">Membrane</keyword>
<evidence type="ECO:0000256" key="5">
    <source>
        <dbReference type="ARBA" id="ARBA00032658"/>
    </source>
</evidence>
<dbReference type="InterPro" id="IPR008915">
    <property type="entry name" value="Peptidase_M50"/>
</dbReference>
<evidence type="ECO:0000256" key="3">
    <source>
        <dbReference type="ARBA" id="ARBA00022989"/>
    </source>
</evidence>
<dbReference type="PRINTS" id="PR01000">
    <property type="entry name" value="SREBPS2PTASE"/>
</dbReference>
<evidence type="ECO:0000313" key="10">
    <source>
        <dbReference type="Proteomes" id="UP001212997"/>
    </source>
</evidence>
<proteinExistence type="predicted"/>
<sequence length="467" mass="51200">MEGIQSLLFVLGLFWVLLHLLHTIFLRHKGHSFLPTPAGSTLRSRGGSFNTTSLRVVLHKLYLRVEFSGFNRAHDDLTSALKSEKYRSRRRYISAFYDIGVVFCCVGAIVAIGLLFWVAHQLLHQLIYPVSNIPSVAVTEPVHLGKRSETNGLSVDTVSTPSQSSASSIQLLIPGLTVPLSHLCPLLLGLLASQIVHEAGHAFAAAVEYIPILSTGISVHLFLPSAFVSLPAAAIQELSPRSRLRVIGSGPFHNLVLWAFLVALSWSGLGALLLSIVGYKDIGHFGRVIVDISADSPLRAYIPIGSVVTKLNDIPLTSNDPKLDLWTTLLSHPTNSTQDLGWCTEKESFMSQPDACCFPDYTETELSCFTVSSGRRSKSRIQRCISPLSLVDLDNPLSAKRCRNAPDCTDSQLCVRARSDEELLRITLWLPETVHNTRPKDRATESDASEKVVMWSGPSAEVLEEGT</sequence>
<feature type="transmembrane region" description="Helical" evidence="7">
    <location>
        <begin position="212"/>
        <end position="235"/>
    </location>
</feature>
<keyword evidence="10" id="KW-1185">Reference proteome</keyword>
<gene>
    <name evidence="9" type="ORF">NLI96_g5736</name>
</gene>
<protein>
    <recommendedName>
        <fullName evidence="5">Endopeptidase S2P</fullName>
    </recommendedName>
</protein>
<evidence type="ECO:0000259" key="8">
    <source>
        <dbReference type="Pfam" id="PF02163"/>
    </source>
</evidence>
<feature type="transmembrane region" description="Helical" evidence="7">
    <location>
        <begin position="6"/>
        <end position="26"/>
    </location>
</feature>
<evidence type="ECO:0000256" key="1">
    <source>
        <dbReference type="ARBA" id="ARBA00004127"/>
    </source>
</evidence>
<dbReference type="AlphaFoldDB" id="A0AAD5V2Z4"/>
<evidence type="ECO:0000313" key="9">
    <source>
        <dbReference type="EMBL" id="KAJ3484275.1"/>
    </source>
</evidence>
<dbReference type="GO" id="GO:0016020">
    <property type="term" value="C:membrane"/>
    <property type="evidence" value="ECO:0007669"/>
    <property type="project" value="InterPro"/>
</dbReference>
<organism evidence="9 10">
    <name type="scientific">Meripilus lineatus</name>
    <dbReference type="NCBI Taxonomy" id="2056292"/>
    <lineage>
        <taxon>Eukaryota</taxon>
        <taxon>Fungi</taxon>
        <taxon>Dikarya</taxon>
        <taxon>Basidiomycota</taxon>
        <taxon>Agaricomycotina</taxon>
        <taxon>Agaricomycetes</taxon>
        <taxon>Polyporales</taxon>
        <taxon>Meripilaceae</taxon>
        <taxon>Meripilus</taxon>
    </lineage>
</organism>
<evidence type="ECO:0000256" key="4">
    <source>
        <dbReference type="ARBA" id="ARBA00023136"/>
    </source>
</evidence>
<name>A0AAD5V2Z4_9APHY</name>
<comment type="caution">
    <text evidence="9">The sequence shown here is derived from an EMBL/GenBank/DDBJ whole genome shotgun (WGS) entry which is preliminary data.</text>
</comment>
<keyword evidence="2 7" id="KW-0812">Transmembrane</keyword>
<evidence type="ECO:0000256" key="2">
    <source>
        <dbReference type="ARBA" id="ARBA00022692"/>
    </source>
</evidence>
<evidence type="ECO:0000256" key="6">
    <source>
        <dbReference type="SAM" id="MobiDB-lite"/>
    </source>
</evidence>
<comment type="subcellular location">
    <subcellularLocation>
        <location evidence="1">Endomembrane system</location>
        <topology evidence="1">Multi-pass membrane protein</topology>
    </subcellularLocation>
</comment>
<dbReference type="GO" id="GO:0012505">
    <property type="term" value="C:endomembrane system"/>
    <property type="evidence" value="ECO:0007669"/>
    <property type="project" value="UniProtKB-SubCell"/>
</dbReference>
<dbReference type="Proteomes" id="UP001212997">
    <property type="component" value="Unassembled WGS sequence"/>
</dbReference>
<reference evidence="9" key="1">
    <citation type="submission" date="2022-07" db="EMBL/GenBank/DDBJ databases">
        <title>Genome Sequence of Physisporinus lineatus.</title>
        <authorList>
            <person name="Buettner E."/>
        </authorList>
    </citation>
    <scope>NUCLEOTIDE SEQUENCE</scope>
    <source>
        <strain evidence="9">VT162</strain>
    </source>
</reference>
<feature type="region of interest" description="Disordered" evidence="6">
    <location>
        <begin position="437"/>
        <end position="467"/>
    </location>
</feature>
<feature type="compositionally biased region" description="Basic and acidic residues" evidence="6">
    <location>
        <begin position="438"/>
        <end position="450"/>
    </location>
</feature>
<dbReference type="PANTHER" id="PTHR13325">
    <property type="entry name" value="PROTEASE M50 MEMBRANE-BOUND TRANSCRIPTION FACTOR SITE 2 PROTEASE"/>
    <property type="match status" value="1"/>
</dbReference>
<dbReference type="EMBL" id="JANAWD010000195">
    <property type="protein sequence ID" value="KAJ3484275.1"/>
    <property type="molecule type" value="Genomic_DNA"/>
</dbReference>
<keyword evidence="3 7" id="KW-1133">Transmembrane helix</keyword>
<dbReference type="PANTHER" id="PTHR13325:SF3">
    <property type="entry name" value="MEMBRANE-BOUND TRANSCRIPTION FACTOR SITE-2 PROTEASE"/>
    <property type="match status" value="1"/>
</dbReference>
<dbReference type="Pfam" id="PF02163">
    <property type="entry name" value="Peptidase_M50"/>
    <property type="match status" value="1"/>
</dbReference>
<feature type="domain" description="Peptidase M50" evidence="8">
    <location>
        <begin position="186"/>
        <end position="282"/>
    </location>
</feature>
<feature type="transmembrane region" description="Helical" evidence="7">
    <location>
        <begin position="255"/>
        <end position="277"/>
    </location>
</feature>
<dbReference type="GO" id="GO:1905897">
    <property type="term" value="P:regulation of response to endoplasmic reticulum stress"/>
    <property type="evidence" value="ECO:0007669"/>
    <property type="project" value="TreeGrafter"/>
</dbReference>